<dbReference type="EMBL" id="CCKQ01005275">
    <property type="protein sequence ID" value="CDW76441.1"/>
    <property type="molecule type" value="Genomic_DNA"/>
</dbReference>
<proteinExistence type="predicted"/>
<feature type="region of interest" description="Disordered" evidence="1">
    <location>
        <begin position="278"/>
        <end position="302"/>
    </location>
</feature>
<feature type="compositionally biased region" description="Low complexity" evidence="1">
    <location>
        <begin position="237"/>
        <end position="252"/>
    </location>
</feature>
<keyword evidence="3" id="KW-1185">Reference proteome</keyword>
<dbReference type="InParanoid" id="A0A078A2K2"/>
<feature type="region of interest" description="Disordered" evidence="1">
    <location>
        <begin position="237"/>
        <end position="261"/>
    </location>
</feature>
<accession>A0A078A2K2</accession>
<evidence type="ECO:0000313" key="3">
    <source>
        <dbReference type="Proteomes" id="UP000039865"/>
    </source>
</evidence>
<protein>
    <submittedName>
        <fullName evidence="2">Uncharacterized protein</fullName>
    </submittedName>
</protein>
<reference evidence="2 3" key="1">
    <citation type="submission" date="2014-06" db="EMBL/GenBank/DDBJ databases">
        <authorList>
            <person name="Swart Estienne"/>
        </authorList>
    </citation>
    <scope>NUCLEOTIDE SEQUENCE [LARGE SCALE GENOMIC DNA]</scope>
    <source>
        <strain evidence="2 3">130c</strain>
    </source>
</reference>
<evidence type="ECO:0000256" key="1">
    <source>
        <dbReference type="SAM" id="MobiDB-lite"/>
    </source>
</evidence>
<evidence type="ECO:0000313" key="2">
    <source>
        <dbReference type="EMBL" id="CDW76441.1"/>
    </source>
</evidence>
<dbReference type="AlphaFoldDB" id="A0A078A2K2"/>
<name>A0A078A2K2_STYLE</name>
<organism evidence="2 3">
    <name type="scientific">Stylonychia lemnae</name>
    <name type="common">Ciliate</name>
    <dbReference type="NCBI Taxonomy" id="5949"/>
    <lineage>
        <taxon>Eukaryota</taxon>
        <taxon>Sar</taxon>
        <taxon>Alveolata</taxon>
        <taxon>Ciliophora</taxon>
        <taxon>Intramacronucleata</taxon>
        <taxon>Spirotrichea</taxon>
        <taxon>Stichotrichia</taxon>
        <taxon>Sporadotrichida</taxon>
        <taxon>Oxytrichidae</taxon>
        <taxon>Stylonychinae</taxon>
        <taxon>Stylonychia</taxon>
    </lineage>
</organism>
<dbReference type="Proteomes" id="UP000039865">
    <property type="component" value="Unassembled WGS sequence"/>
</dbReference>
<sequence length="448" mass="51188">MKGNIDRTPNGTQISSEDPMKIKLRKIAESKLTVPSPELIIRKMQEKLDKRLIETSTIINNKAIVIRQDSESHFQTKKLSFLQNQYKMKQSQDQQQQQSKGILSIHPSFYDQIPYYRKIMKIPMTKLKHELESLQIQTPENNTRDQNNDIKHINYNSISNGMKPSLKNSTSQQSLKLPAILDQDQKGFLPPISSSIVQKVSAEENVTKSMKASFSMSQISTNFAGKSQQQSLTYNYYNSNQSNNHHLQSQLNGQSRNQTQQSVDLQVSGMHINGSNFMTGEPNSQNNSFELNQSSSVKKNNRQSSITGIIKPMNKRNYSQETSLNRLKDQTMAIVQSQPKLLISNGKMPQIAPSSTKEIQYLSLDVPLRVKIQRKKANQALIKWNEQRKQRQHNSLAALQNEDSKLDIVNDCMKINIKNEKSFLDESTFKKEAKKIQSVANIFKTLNL</sequence>
<gene>
    <name evidence="2" type="primary">Contig11584.g12400</name>
    <name evidence="2" type="ORF">STYLEM_5441</name>
</gene>